<dbReference type="Pfam" id="PF13246">
    <property type="entry name" value="Cation_ATPase"/>
    <property type="match status" value="1"/>
</dbReference>
<dbReference type="InterPro" id="IPR023299">
    <property type="entry name" value="ATPase_P-typ_cyto_dom_N"/>
</dbReference>
<feature type="non-terminal residue" evidence="8">
    <location>
        <position position="1"/>
    </location>
</feature>
<dbReference type="Gene3D" id="1.20.1110.10">
    <property type="entry name" value="Calcium-transporting ATPase, transmembrane domain"/>
    <property type="match status" value="1"/>
</dbReference>
<evidence type="ECO:0000256" key="2">
    <source>
        <dbReference type="ARBA" id="ARBA00022475"/>
    </source>
</evidence>
<evidence type="ECO:0000259" key="7">
    <source>
        <dbReference type="Pfam" id="PF00689"/>
    </source>
</evidence>
<feature type="transmembrane region" description="Helical" evidence="6">
    <location>
        <begin position="338"/>
        <end position="358"/>
    </location>
</feature>
<dbReference type="InterPro" id="IPR036412">
    <property type="entry name" value="HAD-like_sf"/>
</dbReference>
<evidence type="ECO:0000256" key="4">
    <source>
        <dbReference type="ARBA" id="ARBA00022989"/>
    </source>
</evidence>
<dbReference type="Pfam" id="PF08282">
    <property type="entry name" value="Hydrolase_3"/>
    <property type="match status" value="1"/>
</dbReference>
<dbReference type="SUPFAM" id="SSF81660">
    <property type="entry name" value="Metal cation-transporting ATPase, ATP-binding domain N"/>
    <property type="match status" value="1"/>
</dbReference>
<feature type="transmembrane region" description="Helical" evidence="6">
    <location>
        <begin position="509"/>
        <end position="528"/>
    </location>
</feature>
<accession>A0ABV6Z416</accession>
<keyword evidence="3 6" id="KW-0812">Transmembrane</keyword>
<dbReference type="InterPro" id="IPR050510">
    <property type="entry name" value="Cation_transp_ATPase_P-type"/>
</dbReference>
<proteinExistence type="predicted"/>
<organism evidence="8 9">
    <name type="scientific">candidate division CSSED10-310 bacterium</name>
    <dbReference type="NCBI Taxonomy" id="2855610"/>
    <lineage>
        <taxon>Bacteria</taxon>
        <taxon>Bacteria division CSSED10-310</taxon>
    </lineage>
</organism>
<evidence type="ECO:0000313" key="8">
    <source>
        <dbReference type="EMBL" id="MFC1853193.1"/>
    </source>
</evidence>
<dbReference type="NCBIfam" id="TIGR01494">
    <property type="entry name" value="ATPase_P-type"/>
    <property type="match status" value="1"/>
</dbReference>
<dbReference type="SUPFAM" id="SSF81665">
    <property type="entry name" value="Calcium ATPase, transmembrane domain M"/>
    <property type="match status" value="1"/>
</dbReference>
<dbReference type="PANTHER" id="PTHR43294:SF21">
    <property type="entry name" value="CATION TRANSPORTING ATPASE"/>
    <property type="match status" value="1"/>
</dbReference>
<dbReference type="InterPro" id="IPR001757">
    <property type="entry name" value="P_typ_ATPase"/>
</dbReference>
<dbReference type="Gene3D" id="3.40.50.1000">
    <property type="entry name" value="HAD superfamily/HAD-like"/>
    <property type="match status" value="1"/>
</dbReference>
<reference evidence="8 9" key="1">
    <citation type="submission" date="2024-09" db="EMBL/GenBank/DDBJ databases">
        <title>Laminarin stimulates single cell rates of sulfate reduction while oxygen inhibits transcriptomic activity in coastal marine sediment.</title>
        <authorList>
            <person name="Lindsay M."/>
            <person name="Orcutt B."/>
            <person name="Emerson D."/>
            <person name="Stepanauskas R."/>
            <person name="D'Angelo T."/>
        </authorList>
    </citation>
    <scope>NUCLEOTIDE SEQUENCE [LARGE SCALE GENOMIC DNA]</scope>
    <source>
        <strain evidence="8">SAG AM-311-K15</strain>
    </source>
</reference>
<dbReference type="PRINTS" id="PR00120">
    <property type="entry name" value="HATPASE"/>
</dbReference>
<keyword evidence="4 6" id="KW-1133">Transmembrane helix</keyword>
<evidence type="ECO:0000256" key="6">
    <source>
        <dbReference type="SAM" id="Phobius"/>
    </source>
</evidence>
<feature type="transmembrane region" description="Helical" evidence="6">
    <location>
        <begin position="411"/>
        <end position="431"/>
    </location>
</feature>
<name>A0ABV6Z416_UNCC1</name>
<feature type="domain" description="Cation-transporting P-type ATPase C-terminal" evidence="7">
    <location>
        <begin position="362"/>
        <end position="533"/>
    </location>
</feature>
<dbReference type="Proteomes" id="UP001594351">
    <property type="component" value="Unassembled WGS sequence"/>
</dbReference>
<dbReference type="Gene3D" id="3.40.1110.10">
    <property type="entry name" value="Calcium-transporting ATPase, cytoplasmic domain N"/>
    <property type="match status" value="1"/>
</dbReference>
<dbReference type="InterPro" id="IPR006068">
    <property type="entry name" value="ATPase_P-typ_cation-transptr_C"/>
</dbReference>
<keyword evidence="5 6" id="KW-0472">Membrane</keyword>
<dbReference type="Pfam" id="PF00689">
    <property type="entry name" value="Cation_ATPase_C"/>
    <property type="match status" value="1"/>
</dbReference>
<dbReference type="PRINTS" id="PR00119">
    <property type="entry name" value="CATATPASE"/>
</dbReference>
<evidence type="ECO:0000256" key="1">
    <source>
        <dbReference type="ARBA" id="ARBA00004651"/>
    </source>
</evidence>
<evidence type="ECO:0000256" key="5">
    <source>
        <dbReference type="ARBA" id="ARBA00023136"/>
    </source>
</evidence>
<evidence type="ECO:0000313" key="9">
    <source>
        <dbReference type="Proteomes" id="UP001594351"/>
    </source>
</evidence>
<keyword evidence="9" id="KW-1185">Reference proteome</keyword>
<comment type="caution">
    <text evidence="8">The sequence shown here is derived from an EMBL/GenBank/DDBJ whole genome shotgun (WGS) entry which is preliminary data.</text>
</comment>
<dbReference type="SUPFAM" id="SSF56784">
    <property type="entry name" value="HAD-like"/>
    <property type="match status" value="1"/>
</dbReference>
<keyword evidence="2" id="KW-1003">Cell membrane</keyword>
<gene>
    <name evidence="8" type="ORF">ACFL27_23595</name>
</gene>
<evidence type="ECO:0000256" key="3">
    <source>
        <dbReference type="ARBA" id="ARBA00022692"/>
    </source>
</evidence>
<comment type="subcellular location">
    <subcellularLocation>
        <location evidence="1">Cell membrane</location>
        <topology evidence="1">Multi-pass membrane protein</topology>
    </subcellularLocation>
</comment>
<dbReference type="EMBL" id="JBHPBY010000443">
    <property type="protein sequence ID" value="MFC1853193.1"/>
    <property type="molecule type" value="Genomic_DNA"/>
</dbReference>
<sequence length="543" mass="59784">GILKRPPRNPKGEILLGNMPIKSKELNMLQTVFRIGLLCNESKIKIEKGQYSVDGDPTEGSLIIAAMKAGLDPEEEKYTFSQLALIPFESEKGYMATLHQSHDKNYIFVKGSPERVLEMCSDCLIDAEFKKKRISEVAHTFAREGLRVIALGYKEVPKDFITLTANDVESGITYAGLQGMLDPPRSEAAKAIEDCHKAGIQTKMITGDHAVTAHAISKKLGILTGDQSVITGKEIEVMSDDELYNKVKMTSVFARVAPHHKLRITQQLLNHGEIVAVTGDGVNDAPALKIAHIGVAMGKAGTDVAKEASDMIIADDNFATIVAAVEEGRVVYDNIKKVVLFLISCGLGELITIFTAIVMRLPLPFLPAQILWLNLVTNGLQDVALAFEPAERGILKRPPRNPKEGILSSLMIQRTLIMGVVLALGTLFVYYSRLTAGASLDAARTAALTTMVFFQFYQALNCRSETQSLFRMSLKENPFLMFSMIAALFAQLAVIYVPPLQWIFRTVPISVTGWIEILAVTISIVVVVEVDKNIRQRKLLKRT</sequence>
<dbReference type="InterPro" id="IPR023214">
    <property type="entry name" value="HAD_sf"/>
</dbReference>
<dbReference type="PANTHER" id="PTHR43294">
    <property type="entry name" value="SODIUM/POTASSIUM-TRANSPORTING ATPASE SUBUNIT ALPHA"/>
    <property type="match status" value="1"/>
</dbReference>
<protein>
    <submittedName>
        <fullName evidence="8">Cation-translocating P-type ATPase</fullName>
    </submittedName>
</protein>
<dbReference type="InterPro" id="IPR023298">
    <property type="entry name" value="ATPase_P-typ_TM_dom_sf"/>
</dbReference>
<feature type="transmembrane region" description="Helical" evidence="6">
    <location>
        <begin position="478"/>
        <end position="497"/>
    </location>
</feature>